<dbReference type="RefSeq" id="WP_047134910.1">
    <property type="nucleotide sequence ID" value="NZ_CZVI01000009.1"/>
</dbReference>
<accession>A0A0P1LSU4</accession>
<dbReference type="InterPro" id="IPR029058">
    <property type="entry name" value="AB_hydrolase_fold"/>
</dbReference>
<dbReference type="PANTHER" id="PTHR12277">
    <property type="entry name" value="ALPHA/BETA HYDROLASE DOMAIN-CONTAINING PROTEIN"/>
    <property type="match status" value="1"/>
</dbReference>
<protein>
    <submittedName>
        <fullName evidence="3">Pimeloyl-ACP methyl ester carboxylesterase</fullName>
    </submittedName>
</protein>
<evidence type="ECO:0000313" key="4">
    <source>
        <dbReference type="Proteomes" id="UP000182011"/>
    </source>
</evidence>
<accession>A0A0P1LBE9</accession>
<accession>A0A0P1P063</accession>
<dbReference type="Proteomes" id="UP000182200">
    <property type="component" value="Unassembled WGS sequence"/>
</dbReference>
<accession>A0A0P1LUU4</accession>
<sequence>MKVEVKPLSLRNASGNKITGDVHFVRDFLPAPVVIYSHGFLGFKDWGFIPYVADKFAESGFVFVRFNFSHNGIGENPNKITEFDKLARNTISKQIEDLTSVIDYVFSDEFKILTSGEVFLLGHSGGGGISIIKAVEDERVKALGLWASISTFRRYSRHQIEELKKNGYIFVRVPDSVIQIRVEKIVYDDFVENQDRYDITKAISKLNIPILIVHGTADAIVPVVEAEQLRDANPKHTNFILIPEANHLFNIKHPMELPSKQLNMAIDVTISFFKNLIENKKAIKE</sequence>
<accession>A0A0S4N8V9</accession>
<accession>A0A0P1P7B4</accession>
<dbReference type="AlphaFoldDB" id="A0A0P1LSU4"/>
<accession>A0A0P1NZG7</accession>
<dbReference type="OrthoDB" id="9808543at2"/>
<dbReference type="Proteomes" id="UP000182011">
    <property type="component" value="Unassembled WGS sequence"/>
</dbReference>
<dbReference type="EMBL" id="CZVI01000009">
    <property type="protein sequence ID" value="CUS85501.1"/>
    <property type="molecule type" value="Genomic_DNA"/>
</dbReference>
<evidence type="ECO:0000313" key="2">
    <source>
        <dbReference type="EMBL" id="CUS85501.1"/>
    </source>
</evidence>
<accession>A0A0P1MMV8</accession>
<dbReference type="Pfam" id="PF01738">
    <property type="entry name" value="DLH"/>
    <property type="match status" value="1"/>
</dbReference>
<dbReference type="Gene3D" id="3.40.50.1820">
    <property type="entry name" value="alpha/beta hydrolase"/>
    <property type="match status" value="1"/>
</dbReference>
<dbReference type="InterPro" id="IPR002925">
    <property type="entry name" value="Dienelactn_hydro"/>
</dbReference>
<dbReference type="GO" id="GO:0016787">
    <property type="term" value="F:hydrolase activity"/>
    <property type="evidence" value="ECO:0007669"/>
    <property type="project" value="InterPro"/>
</dbReference>
<name>A0A0P1LSU4_9BACT</name>
<proteinExistence type="predicted"/>
<dbReference type="PANTHER" id="PTHR12277:SF81">
    <property type="entry name" value="PROTEIN ABHD13"/>
    <property type="match status" value="1"/>
</dbReference>
<reference evidence="2 5" key="1">
    <citation type="submission" date="2015-11" db="EMBL/GenBank/DDBJ databases">
        <authorList>
            <person name="Varghese N."/>
        </authorList>
    </citation>
    <scope>NUCLEOTIDE SEQUENCE [LARGE SCALE GENOMIC DNA]</scope>
    <source>
        <strain evidence="2 5">JGI-8</strain>
    </source>
</reference>
<dbReference type="STRING" id="1633631.GCA_001442925_01554"/>
<accession>A0A0P1LRT3</accession>
<evidence type="ECO:0000313" key="3">
    <source>
        <dbReference type="EMBL" id="CUU06630.1"/>
    </source>
</evidence>
<organism evidence="3 4">
    <name type="scientific">Candidatus Kryptonium thompsonii</name>
    <dbReference type="NCBI Taxonomy" id="1633631"/>
    <lineage>
        <taxon>Bacteria</taxon>
        <taxon>Pseudomonadati</taxon>
        <taxon>Candidatus Kryptoniota</taxon>
        <taxon>Candidatus Kryptonium</taxon>
    </lineage>
</organism>
<feature type="domain" description="Dienelactone hydrolase" evidence="1">
    <location>
        <begin position="30"/>
        <end position="275"/>
    </location>
</feature>
<reference evidence="3 4" key="2">
    <citation type="submission" date="2015-11" db="EMBL/GenBank/DDBJ databases">
        <authorList>
            <person name="Zhang Y."/>
            <person name="Guo Z."/>
        </authorList>
    </citation>
    <scope>NUCLEOTIDE SEQUENCE [LARGE SCALE GENOMIC DNA]</scope>
    <source>
        <strain evidence="3">JGI-4</strain>
    </source>
</reference>
<accession>A0A0P1LJW8</accession>
<accession>A0A0P1M115</accession>
<dbReference type="EMBL" id="FAOP01000006">
    <property type="protein sequence ID" value="CUU06630.1"/>
    <property type="molecule type" value="Genomic_DNA"/>
</dbReference>
<accession>A0A0P1LUH2</accession>
<evidence type="ECO:0000313" key="5">
    <source>
        <dbReference type="Proteomes" id="UP000182200"/>
    </source>
</evidence>
<gene>
    <name evidence="3" type="ORF">JGI4_01559</name>
    <name evidence="2" type="ORF">JGI8_00908</name>
</gene>
<accession>A0A0P1LDI2</accession>
<evidence type="ECO:0000259" key="1">
    <source>
        <dbReference type="Pfam" id="PF01738"/>
    </source>
</evidence>
<keyword evidence="5" id="KW-1185">Reference proteome</keyword>
<dbReference type="SUPFAM" id="SSF53474">
    <property type="entry name" value="alpha/beta-Hydrolases"/>
    <property type="match status" value="1"/>
</dbReference>